<dbReference type="AlphaFoldDB" id="A0A059SS89"/>
<dbReference type="GO" id="GO:1990904">
    <property type="term" value="C:ribonucleoprotein complex"/>
    <property type="evidence" value="ECO:0007669"/>
    <property type="project" value="UniProtKB-KW"/>
</dbReference>
<keyword evidence="6" id="KW-0150">Chloroplast</keyword>
<organism evidence="6">
    <name type="scientific">Diplopterygium glaucum</name>
    <name type="common">Fern</name>
    <name type="synonym">Polypodium glaucum</name>
    <dbReference type="NCBI Taxonomy" id="397682"/>
    <lineage>
        <taxon>Eukaryota</taxon>
        <taxon>Viridiplantae</taxon>
        <taxon>Streptophyta</taxon>
        <taxon>Embryophyta</taxon>
        <taxon>Tracheophyta</taxon>
        <taxon>Polypodiopsida</taxon>
        <taxon>Polypodiidae</taxon>
        <taxon>Gleicheniales</taxon>
        <taxon>Gleicheniaceae</taxon>
        <taxon>Diplopterygium</taxon>
    </lineage>
</organism>
<dbReference type="InterPro" id="IPR018264">
    <property type="entry name" value="Ribosomal_bL33_CS"/>
</dbReference>
<evidence type="ECO:0000256" key="4">
    <source>
        <dbReference type="ARBA" id="ARBA00035276"/>
    </source>
</evidence>
<comment type="similarity">
    <text evidence="1 5">Belongs to the bacterial ribosomal protein bL33 family.</text>
</comment>
<dbReference type="InterPro" id="IPR038584">
    <property type="entry name" value="Ribosomal_bL33_sf"/>
</dbReference>
<evidence type="ECO:0000256" key="1">
    <source>
        <dbReference type="ARBA" id="ARBA00007596"/>
    </source>
</evidence>
<evidence type="ECO:0000313" key="6">
    <source>
        <dbReference type="EMBL" id="AHA59692.1"/>
    </source>
</evidence>
<dbReference type="PANTHER" id="PTHR43168">
    <property type="entry name" value="50S RIBOSOMAL PROTEIN L33, CHLOROPLASTIC"/>
    <property type="match status" value="1"/>
</dbReference>
<dbReference type="NCBIfam" id="NF001860">
    <property type="entry name" value="PRK00595.1"/>
    <property type="match status" value="1"/>
</dbReference>
<dbReference type="Pfam" id="PF00471">
    <property type="entry name" value="Ribosomal_L33"/>
    <property type="match status" value="1"/>
</dbReference>
<geneLocation type="chloroplast" evidence="6"/>
<dbReference type="HAMAP" id="MF_00294">
    <property type="entry name" value="Ribosomal_bL33"/>
    <property type="match status" value="1"/>
</dbReference>
<dbReference type="GO" id="GO:0003735">
    <property type="term" value="F:structural constituent of ribosome"/>
    <property type="evidence" value="ECO:0007669"/>
    <property type="project" value="InterPro"/>
</dbReference>
<dbReference type="NCBIfam" id="NF001764">
    <property type="entry name" value="PRK00504.1"/>
    <property type="match status" value="1"/>
</dbReference>
<keyword evidence="2 5" id="KW-0689">Ribosomal protein</keyword>
<keyword evidence="3 5" id="KW-0687">Ribonucleoprotein</keyword>
<evidence type="ECO:0000256" key="5">
    <source>
        <dbReference type="HAMAP-Rule" id="MF_00294"/>
    </source>
</evidence>
<dbReference type="GO" id="GO:0006412">
    <property type="term" value="P:translation"/>
    <property type="evidence" value="ECO:0007669"/>
    <property type="project" value="UniProtKB-UniRule"/>
</dbReference>
<dbReference type="NCBIfam" id="TIGR01023">
    <property type="entry name" value="rpmG_bact"/>
    <property type="match status" value="1"/>
</dbReference>
<dbReference type="PANTHER" id="PTHR43168:SF2">
    <property type="entry name" value="LARGE RIBOSOMAL SUBUNIT PROTEIN BL33C"/>
    <property type="match status" value="1"/>
</dbReference>
<name>A0A059SS89_DIPGU</name>
<dbReference type="InterPro" id="IPR011332">
    <property type="entry name" value="Ribosomal_zn-bd"/>
</dbReference>
<dbReference type="RefSeq" id="YP_009032906.1">
    <property type="nucleotide sequence ID" value="NC_024158.1"/>
</dbReference>
<sequence>MTKGKDARVTIALECTSCTRKKTGDKSPGIYRYTTQKNRRNTPTRLELKKYCPYCYKHSIYKELKR</sequence>
<dbReference type="Gene3D" id="2.20.28.120">
    <property type="entry name" value="Ribosomal protein L33"/>
    <property type="match status" value="1"/>
</dbReference>
<dbReference type="SUPFAM" id="SSF57829">
    <property type="entry name" value="Zn-binding ribosomal proteins"/>
    <property type="match status" value="1"/>
</dbReference>
<protein>
    <recommendedName>
        <fullName evidence="4 5">Large ribosomal subunit protein bL33c</fullName>
    </recommendedName>
</protein>
<gene>
    <name evidence="5 6" type="primary">rpl33</name>
</gene>
<reference evidence="6" key="1">
    <citation type="journal article" date="2014" name="Mol. Cells">
        <title>Chloroplast genome evolution in early diverged leptosporangiate ferns.</title>
        <authorList>
            <person name="Kim H.T."/>
            <person name="Chung M.G."/>
            <person name="Kim K.J."/>
        </authorList>
    </citation>
    <scope>NUCLEOTIDE SEQUENCE</scope>
</reference>
<evidence type="ECO:0000256" key="3">
    <source>
        <dbReference type="ARBA" id="ARBA00023274"/>
    </source>
</evidence>
<dbReference type="InterPro" id="IPR001705">
    <property type="entry name" value="Ribosomal_bL33"/>
</dbReference>
<dbReference type="PROSITE" id="PS00582">
    <property type="entry name" value="RIBOSOMAL_L33"/>
    <property type="match status" value="1"/>
</dbReference>
<keyword evidence="6" id="KW-0934">Plastid</keyword>
<proteinExistence type="inferred from homology"/>
<accession>A0A059SS89</accession>
<dbReference type="GeneID" id="19522885"/>
<dbReference type="EMBL" id="KF225594">
    <property type="protein sequence ID" value="AHA59692.1"/>
    <property type="molecule type" value="Genomic_DNA"/>
</dbReference>
<evidence type="ECO:0000256" key="2">
    <source>
        <dbReference type="ARBA" id="ARBA00022980"/>
    </source>
</evidence>
<comment type="subcellular location">
    <subcellularLocation>
        <location evidence="5">Plastid</location>
        <location evidence="5">Chloroplast</location>
    </subcellularLocation>
</comment>
<dbReference type="GO" id="GO:0009507">
    <property type="term" value="C:chloroplast"/>
    <property type="evidence" value="ECO:0007669"/>
    <property type="project" value="UniProtKB-SubCell"/>
</dbReference>
<dbReference type="GO" id="GO:0005840">
    <property type="term" value="C:ribosome"/>
    <property type="evidence" value="ECO:0007669"/>
    <property type="project" value="UniProtKB-KW"/>
</dbReference>